<protein>
    <submittedName>
        <fullName evidence="1">Uncharacterized protein</fullName>
    </submittedName>
</protein>
<organism evidence="1 2">
    <name type="scientific">Pseudomonas phage vB_PseuGesM_254</name>
    <dbReference type="NCBI Taxonomy" id="3092638"/>
    <lineage>
        <taxon>Viruses</taxon>
        <taxon>Duplodnaviria</taxon>
        <taxon>Heunggongvirae</taxon>
        <taxon>Uroviricota</taxon>
        <taxon>Caudoviricetes</taxon>
        <taxon>Vandenendeviridae</taxon>
        <taxon>Chemalvirus</taxon>
        <taxon>Chemalvirus PseuGes254</taxon>
    </lineage>
</organism>
<evidence type="ECO:0000313" key="2">
    <source>
        <dbReference type="Proteomes" id="UP001305174"/>
    </source>
</evidence>
<keyword evidence="2" id="KW-1185">Reference proteome</keyword>
<proteinExistence type="predicted"/>
<accession>A0AAX4G6R9</accession>
<sequence>MKFQATHVIMTQTNKAHTNNVVHAYRFGTPVMWVKARANTIKVVSEDGIVQFVELKDLRLATT</sequence>
<reference evidence="2" key="1">
    <citation type="submission" date="2024-05" db="EMBL/GenBank/DDBJ databases">
        <authorList>
            <person name="Tikunov A.Y."/>
            <person name="Morozova V.V."/>
            <person name="Kozlova Y.N."/>
            <person name="Tikunova N.V."/>
            <person name="Babkin I.V."/>
        </authorList>
    </citation>
    <scope>NUCLEOTIDE SEQUENCE [LARGE SCALE GENOMIC DNA]</scope>
</reference>
<dbReference type="EMBL" id="OR575930">
    <property type="protein sequence ID" value="WOZ57590.1"/>
    <property type="molecule type" value="Genomic_DNA"/>
</dbReference>
<dbReference type="Proteomes" id="UP001305174">
    <property type="component" value="Segment"/>
</dbReference>
<name>A0AAX4G6R9_9CAUD</name>
<evidence type="ECO:0000313" key="1">
    <source>
        <dbReference type="EMBL" id="WOZ57590.1"/>
    </source>
</evidence>